<keyword evidence="4" id="KW-1185">Reference proteome</keyword>
<reference evidence="3" key="1">
    <citation type="submission" date="2015-06" db="UniProtKB">
        <authorList>
            <consortium name="EnsemblPlants"/>
        </authorList>
    </citation>
    <scope>IDENTIFICATION</scope>
</reference>
<feature type="domain" description="Pectinesterase inhibitor" evidence="2">
    <location>
        <begin position="48"/>
        <end position="143"/>
    </location>
</feature>
<evidence type="ECO:0000259" key="2">
    <source>
        <dbReference type="Pfam" id="PF04043"/>
    </source>
</evidence>
<dbReference type="GO" id="GO:0004857">
    <property type="term" value="F:enzyme inhibitor activity"/>
    <property type="evidence" value="ECO:0007669"/>
    <property type="project" value="InterPro"/>
</dbReference>
<feature type="chain" id="PRO_5003772673" description="Pectinesterase inhibitor domain-containing protein" evidence="1">
    <location>
        <begin position="32"/>
        <end position="216"/>
    </location>
</feature>
<proteinExistence type="predicted"/>
<dbReference type="Gene3D" id="1.20.140.40">
    <property type="entry name" value="Invertase/pectin methylesterase inhibitor family protein"/>
    <property type="match status" value="1"/>
</dbReference>
<dbReference type="Proteomes" id="UP000006038">
    <property type="component" value="Unassembled WGS sequence"/>
</dbReference>
<accession>J3LIW2</accession>
<feature type="signal peptide" evidence="1">
    <location>
        <begin position="1"/>
        <end position="31"/>
    </location>
</feature>
<dbReference type="eggNOG" id="ENOG502R4J3">
    <property type="taxonomic scope" value="Eukaryota"/>
</dbReference>
<dbReference type="HOGENOM" id="CLU_125192_0_0_1"/>
<dbReference type="SUPFAM" id="SSF101148">
    <property type="entry name" value="Plant invertase/pectin methylesterase inhibitor"/>
    <property type="match status" value="1"/>
</dbReference>
<dbReference type="EnsemblPlants" id="OB0334G10010.1">
    <property type="protein sequence ID" value="OB0334G10010.1"/>
    <property type="gene ID" value="OB0334G10010"/>
</dbReference>
<evidence type="ECO:0000256" key="1">
    <source>
        <dbReference type="SAM" id="SignalP"/>
    </source>
</evidence>
<organism evidence="3">
    <name type="scientific">Oryza brachyantha</name>
    <name type="common">malo sina</name>
    <dbReference type="NCBI Taxonomy" id="4533"/>
    <lineage>
        <taxon>Eukaryota</taxon>
        <taxon>Viridiplantae</taxon>
        <taxon>Streptophyta</taxon>
        <taxon>Embryophyta</taxon>
        <taxon>Tracheophyta</taxon>
        <taxon>Spermatophyta</taxon>
        <taxon>Magnoliopsida</taxon>
        <taxon>Liliopsida</taxon>
        <taxon>Poales</taxon>
        <taxon>Poaceae</taxon>
        <taxon>BOP clade</taxon>
        <taxon>Oryzoideae</taxon>
        <taxon>Oryzeae</taxon>
        <taxon>Oryzinae</taxon>
        <taxon>Oryza</taxon>
    </lineage>
</organism>
<evidence type="ECO:0000313" key="4">
    <source>
        <dbReference type="Proteomes" id="UP000006038"/>
    </source>
</evidence>
<dbReference type="InterPro" id="IPR006501">
    <property type="entry name" value="Pectinesterase_inhib_dom"/>
</dbReference>
<keyword evidence="1" id="KW-0732">Signal</keyword>
<dbReference type="AlphaFoldDB" id="J3LIW2"/>
<protein>
    <recommendedName>
        <fullName evidence="2">Pectinesterase inhibitor domain-containing protein</fullName>
    </recommendedName>
</protein>
<dbReference type="InterPro" id="IPR035513">
    <property type="entry name" value="Invertase/methylesterase_inhib"/>
</dbReference>
<dbReference type="Pfam" id="PF04043">
    <property type="entry name" value="PMEI"/>
    <property type="match status" value="1"/>
</dbReference>
<dbReference type="NCBIfam" id="TIGR01614">
    <property type="entry name" value="PME_inhib"/>
    <property type="match status" value="1"/>
</dbReference>
<evidence type="ECO:0000313" key="3">
    <source>
        <dbReference type="EnsemblPlants" id="OB0334G10010.1"/>
    </source>
</evidence>
<dbReference type="Gramene" id="OB0334G10010.1">
    <property type="protein sequence ID" value="OB0334G10010.1"/>
    <property type="gene ID" value="OB0334G10010"/>
</dbReference>
<dbReference type="OMA" id="EACATNI"/>
<sequence>MASCMHVRLSLMALLILLVASGTIVIQPAHAEATMVAHNVPVSILAPCSRTRDKNACIEFLSAFPEAQKATTVAPLAELYLQAIANRTMEGKEMASKQLAIEKGKGVPPVCLEQCATSIDAMSNALASFFSTTTKKDVDDVNKKYREMDRFLTEFLRKPIARKQMPICQSVCPIRSCSLEEMAVADKFKEAWKLLSNADGLITQIVPAVQDKATSS</sequence>
<name>J3LIW2_ORYBR</name>